<keyword evidence="2" id="KW-0472">Membrane</keyword>
<keyword evidence="4" id="KW-1185">Reference proteome</keyword>
<accession>A0A934RY39</accession>
<evidence type="ECO:0000256" key="1">
    <source>
        <dbReference type="SAM" id="MobiDB-lite"/>
    </source>
</evidence>
<dbReference type="RefSeq" id="WP_200355819.1">
    <property type="nucleotide sequence ID" value="NZ_JAENIL010000020.1"/>
</dbReference>
<keyword evidence="2" id="KW-0812">Transmembrane</keyword>
<name>A0A934RY39_9BACT</name>
<protein>
    <recommendedName>
        <fullName evidence="5">DUF4956 domain-containing protein</fullName>
    </recommendedName>
</protein>
<feature type="transmembrane region" description="Helical" evidence="2">
    <location>
        <begin position="12"/>
        <end position="30"/>
    </location>
</feature>
<feature type="transmembrane region" description="Helical" evidence="2">
    <location>
        <begin position="130"/>
        <end position="146"/>
    </location>
</feature>
<reference evidence="3" key="1">
    <citation type="submission" date="2021-01" db="EMBL/GenBank/DDBJ databases">
        <title>Modified the classification status of verrucomicrobia.</title>
        <authorList>
            <person name="Feng X."/>
        </authorList>
    </citation>
    <scope>NUCLEOTIDE SEQUENCE</scope>
    <source>
        <strain evidence="3">KCTC 13126</strain>
    </source>
</reference>
<comment type="caution">
    <text evidence="3">The sequence shown here is derived from an EMBL/GenBank/DDBJ whole genome shotgun (WGS) entry which is preliminary data.</text>
</comment>
<evidence type="ECO:0000313" key="3">
    <source>
        <dbReference type="EMBL" id="MBK1877605.1"/>
    </source>
</evidence>
<evidence type="ECO:0000256" key="2">
    <source>
        <dbReference type="SAM" id="Phobius"/>
    </source>
</evidence>
<feature type="region of interest" description="Disordered" evidence="1">
    <location>
        <begin position="199"/>
        <end position="220"/>
    </location>
</feature>
<keyword evidence="2" id="KW-1133">Transmembrane helix</keyword>
<sequence length="220" mass="23895">MRPKLKKALLKNTVHYLILVAVAALFYQVFPSSLEYLPVGTSERIFSTTSNALEFESTVHSGRLQEQGLRSHALFFMLCFSSSLLVSIPVGRAYLATHTKKTVDPSIAKAIVLLPIAVTGLVLIVQNSLALAFSLAGIVAGAGIRFRTNMREFTDTLYFLISIGIGLSAGIGSLGLALMMSIIFCYAILIIHAMEYGESKKKPKSKPAAETEEIPTLLDK</sequence>
<evidence type="ECO:0008006" key="5">
    <source>
        <dbReference type="Google" id="ProtNLM"/>
    </source>
</evidence>
<dbReference type="AlphaFoldDB" id="A0A934RY39"/>
<dbReference type="EMBL" id="JAENIL010000020">
    <property type="protein sequence ID" value="MBK1877605.1"/>
    <property type="molecule type" value="Genomic_DNA"/>
</dbReference>
<gene>
    <name evidence="3" type="ORF">JIN87_12075</name>
</gene>
<feature type="transmembrane region" description="Helical" evidence="2">
    <location>
        <begin position="73"/>
        <end position="95"/>
    </location>
</feature>
<proteinExistence type="predicted"/>
<feature type="transmembrane region" description="Helical" evidence="2">
    <location>
        <begin position="107"/>
        <end position="124"/>
    </location>
</feature>
<organism evidence="3 4">
    <name type="scientific">Pelagicoccus mobilis</name>
    <dbReference type="NCBI Taxonomy" id="415221"/>
    <lineage>
        <taxon>Bacteria</taxon>
        <taxon>Pseudomonadati</taxon>
        <taxon>Verrucomicrobiota</taxon>
        <taxon>Opitutia</taxon>
        <taxon>Puniceicoccales</taxon>
        <taxon>Pelagicoccaceae</taxon>
        <taxon>Pelagicoccus</taxon>
    </lineage>
</organism>
<evidence type="ECO:0000313" key="4">
    <source>
        <dbReference type="Proteomes" id="UP000617628"/>
    </source>
</evidence>
<dbReference type="Proteomes" id="UP000617628">
    <property type="component" value="Unassembled WGS sequence"/>
</dbReference>
<feature type="transmembrane region" description="Helical" evidence="2">
    <location>
        <begin position="158"/>
        <end position="191"/>
    </location>
</feature>